<dbReference type="InterPro" id="IPR011446">
    <property type="entry name" value="BBP7"/>
</dbReference>
<feature type="compositionally biased region" description="Basic and acidic residues" evidence="1">
    <location>
        <begin position="65"/>
        <end position="78"/>
    </location>
</feature>
<feature type="compositionally biased region" description="Basic and acidic residues" evidence="1">
    <location>
        <begin position="86"/>
        <end position="98"/>
    </location>
</feature>
<feature type="signal peptide" evidence="2">
    <location>
        <begin position="1"/>
        <end position="19"/>
    </location>
</feature>
<evidence type="ECO:0000313" key="4">
    <source>
        <dbReference type="Proteomes" id="UP000676565"/>
    </source>
</evidence>
<feature type="region of interest" description="Disordered" evidence="1">
    <location>
        <begin position="28"/>
        <end position="113"/>
    </location>
</feature>
<name>A0ABS5C3T0_9BACT</name>
<evidence type="ECO:0000256" key="2">
    <source>
        <dbReference type="SAM" id="SignalP"/>
    </source>
</evidence>
<comment type="caution">
    <text evidence="3">The sequence shown here is derived from an EMBL/GenBank/DDBJ whole genome shotgun (WGS) entry which is preliminary data.</text>
</comment>
<sequence>MRTVLAVIAFAFLPVAVLAQPVPASPPPPAPLPPGQVIPAGVEPPFLQPGQEVSQPLTPVGPMPGDREPPAAKSEPKLEPPPPPDAKPKPVPEVKPGVEVKIGTPNGSRGPLGPNWSSAELLYWWPSRQPVPPLVSGARTGLPPVFGDPGTSLLVGGRAIDSDPSAGGRFTMGSTLNSSETVGYEITYMFLGTRTFRERVTDLNGAVRSFGLPYTNATTGANEYLTLAQPGVNSSLFTVSTSTRVQGWEINTVANLVDDKSLKINALAGWRYFQVHEGLRMEQTQLRFADMPGIARTADQFDAHNRFHGGQLGLHADARSGSVFCEMTAKVAFGQNYEVVKNEGMTVLQTPVLGGLATRGFGGSGIYVQPSSAGRTANGVFAVVPEGTIKFGFRLGDAGRVYLGYTFVYLSDAVRPGDQIDRTLNPGQIPIVNGAGPGFASDRPARIVNRSDFWAQGLIIGLETRY</sequence>
<dbReference type="Proteomes" id="UP000676565">
    <property type="component" value="Unassembled WGS sequence"/>
</dbReference>
<dbReference type="Pfam" id="PF07585">
    <property type="entry name" value="BBP7"/>
    <property type="match status" value="1"/>
</dbReference>
<keyword evidence="4" id="KW-1185">Reference proteome</keyword>
<organism evidence="3 4">
    <name type="scientific">Gemmata palustris</name>
    <dbReference type="NCBI Taxonomy" id="2822762"/>
    <lineage>
        <taxon>Bacteria</taxon>
        <taxon>Pseudomonadati</taxon>
        <taxon>Planctomycetota</taxon>
        <taxon>Planctomycetia</taxon>
        <taxon>Gemmatales</taxon>
        <taxon>Gemmataceae</taxon>
        <taxon>Gemmata</taxon>
    </lineage>
</organism>
<keyword evidence="2" id="KW-0732">Signal</keyword>
<protein>
    <submittedName>
        <fullName evidence="3">BBP7 family outer membrane beta-barrel protein</fullName>
    </submittedName>
</protein>
<gene>
    <name evidence="3" type="ORF">J8F10_33355</name>
</gene>
<evidence type="ECO:0000256" key="1">
    <source>
        <dbReference type="SAM" id="MobiDB-lite"/>
    </source>
</evidence>
<feature type="chain" id="PRO_5046976550" evidence="2">
    <location>
        <begin position="20"/>
        <end position="466"/>
    </location>
</feature>
<evidence type="ECO:0000313" key="3">
    <source>
        <dbReference type="EMBL" id="MBP3960140.1"/>
    </source>
</evidence>
<dbReference type="EMBL" id="JAGKQQ010000001">
    <property type="protein sequence ID" value="MBP3960140.1"/>
    <property type="molecule type" value="Genomic_DNA"/>
</dbReference>
<proteinExistence type="predicted"/>
<accession>A0ABS5C3T0</accession>
<dbReference type="RefSeq" id="WP_210661214.1">
    <property type="nucleotide sequence ID" value="NZ_JAGKQQ010000001.1"/>
</dbReference>
<reference evidence="3 4" key="1">
    <citation type="submission" date="2021-04" db="EMBL/GenBank/DDBJ databases">
        <authorList>
            <person name="Ivanova A."/>
        </authorList>
    </citation>
    <scope>NUCLEOTIDE SEQUENCE [LARGE SCALE GENOMIC DNA]</scope>
    <source>
        <strain evidence="3 4">G18</strain>
    </source>
</reference>